<reference evidence="1" key="1">
    <citation type="journal article" date="2015" name="Nature">
        <title>Complex archaea that bridge the gap between prokaryotes and eukaryotes.</title>
        <authorList>
            <person name="Spang A."/>
            <person name="Saw J.H."/>
            <person name="Jorgensen S.L."/>
            <person name="Zaremba-Niedzwiedzka K."/>
            <person name="Martijn J."/>
            <person name="Lind A.E."/>
            <person name="van Eijk R."/>
            <person name="Schleper C."/>
            <person name="Guy L."/>
            <person name="Ettema T.J."/>
        </authorList>
    </citation>
    <scope>NUCLEOTIDE SEQUENCE</scope>
</reference>
<proteinExistence type="predicted"/>
<dbReference type="AlphaFoldDB" id="A0A0F9K444"/>
<name>A0A0F9K444_9ZZZZ</name>
<comment type="caution">
    <text evidence="1">The sequence shown here is derived from an EMBL/GenBank/DDBJ whole genome shotgun (WGS) entry which is preliminary data.</text>
</comment>
<sequence length="58" mass="6785">MNKNIELMRKDYVGAKLDSIGMNKKGDFHFILKKGSNYFGIAVNPHDFETFNYKEIKK</sequence>
<protein>
    <submittedName>
        <fullName evidence="1">Uncharacterized protein</fullName>
    </submittedName>
</protein>
<gene>
    <name evidence="1" type="ORF">LCGC14_1748110</name>
</gene>
<organism evidence="1">
    <name type="scientific">marine sediment metagenome</name>
    <dbReference type="NCBI Taxonomy" id="412755"/>
    <lineage>
        <taxon>unclassified sequences</taxon>
        <taxon>metagenomes</taxon>
        <taxon>ecological metagenomes</taxon>
    </lineage>
</organism>
<accession>A0A0F9K444</accession>
<evidence type="ECO:0000313" key="1">
    <source>
        <dbReference type="EMBL" id="KKM06028.1"/>
    </source>
</evidence>
<dbReference type="EMBL" id="LAZR01016085">
    <property type="protein sequence ID" value="KKM06028.1"/>
    <property type="molecule type" value="Genomic_DNA"/>
</dbReference>